<dbReference type="Proteomes" id="UP001054945">
    <property type="component" value="Unassembled WGS sequence"/>
</dbReference>
<reference evidence="1 2" key="1">
    <citation type="submission" date="2021-06" db="EMBL/GenBank/DDBJ databases">
        <title>Caerostris extrusa draft genome.</title>
        <authorList>
            <person name="Kono N."/>
            <person name="Arakawa K."/>
        </authorList>
    </citation>
    <scope>NUCLEOTIDE SEQUENCE [LARGE SCALE GENOMIC DNA]</scope>
</reference>
<dbReference type="AlphaFoldDB" id="A0AAV4QZE6"/>
<evidence type="ECO:0000313" key="2">
    <source>
        <dbReference type="Proteomes" id="UP001054945"/>
    </source>
</evidence>
<dbReference type="EMBL" id="BPLR01007122">
    <property type="protein sequence ID" value="GIY14635.1"/>
    <property type="molecule type" value="Genomic_DNA"/>
</dbReference>
<evidence type="ECO:0000313" key="1">
    <source>
        <dbReference type="EMBL" id="GIY14635.1"/>
    </source>
</evidence>
<name>A0AAV4QZE6_CAEEX</name>
<keyword evidence="2" id="KW-1185">Reference proteome</keyword>
<accession>A0AAV4QZE6</accession>
<proteinExistence type="predicted"/>
<sequence length="280" mass="32055">MSALSQKEERGPFSYWDISRTDNPFISPGEARFRWLLRMVTLLSRKKANYIMMGPSGNKRNATSAKREKPFCRQEEEINGAEDRKKPVAMEGFLMSTHSQKKREGHFLIGTSQELTILLFRPGNLGLGGILEWLLSCPEKTLTPTNELPGAKTSVTVITMHEILSEKSRFYNWQRMSYFLDIPLLQANRKQLTPCILVGKEAVSQRITEASSFREFNFCVSQLSCKKLGRSEFWMVFRGIDSQGDSLEKPFNGLRTVKDSGIFGLYFVQRLQEKNCLPYA</sequence>
<comment type="caution">
    <text evidence="1">The sequence shown here is derived from an EMBL/GenBank/DDBJ whole genome shotgun (WGS) entry which is preliminary data.</text>
</comment>
<protein>
    <submittedName>
        <fullName evidence="1">Uncharacterized protein</fullName>
    </submittedName>
</protein>
<gene>
    <name evidence="1" type="ORF">CEXT_692731</name>
</gene>
<organism evidence="1 2">
    <name type="scientific">Caerostris extrusa</name>
    <name type="common">Bark spider</name>
    <name type="synonym">Caerostris bankana</name>
    <dbReference type="NCBI Taxonomy" id="172846"/>
    <lineage>
        <taxon>Eukaryota</taxon>
        <taxon>Metazoa</taxon>
        <taxon>Ecdysozoa</taxon>
        <taxon>Arthropoda</taxon>
        <taxon>Chelicerata</taxon>
        <taxon>Arachnida</taxon>
        <taxon>Araneae</taxon>
        <taxon>Araneomorphae</taxon>
        <taxon>Entelegynae</taxon>
        <taxon>Araneoidea</taxon>
        <taxon>Araneidae</taxon>
        <taxon>Caerostris</taxon>
    </lineage>
</organism>